<proteinExistence type="predicted"/>
<evidence type="ECO:0000313" key="2">
    <source>
        <dbReference type="EMBL" id="KKR78319.1"/>
    </source>
</evidence>
<keyword evidence="1" id="KW-0472">Membrane</keyword>
<reference evidence="2 3" key="1">
    <citation type="journal article" date="2015" name="Nature">
        <title>rRNA introns, odd ribosomes, and small enigmatic genomes across a large radiation of phyla.</title>
        <authorList>
            <person name="Brown C.T."/>
            <person name="Hug L.A."/>
            <person name="Thomas B.C."/>
            <person name="Sharon I."/>
            <person name="Castelle C.J."/>
            <person name="Singh A."/>
            <person name="Wilkins M.J."/>
            <person name="Williams K.H."/>
            <person name="Banfield J.F."/>
        </authorList>
    </citation>
    <scope>NUCLEOTIDE SEQUENCE [LARGE SCALE GENOMIC DNA]</scope>
</reference>
<name>A0A0G0TMQ3_9BACT</name>
<evidence type="ECO:0000313" key="3">
    <source>
        <dbReference type="Proteomes" id="UP000034292"/>
    </source>
</evidence>
<dbReference type="Proteomes" id="UP000034292">
    <property type="component" value="Unassembled WGS sequence"/>
</dbReference>
<protein>
    <submittedName>
        <fullName evidence="2">Uncharacterized protein</fullName>
    </submittedName>
</protein>
<dbReference type="STRING" id="1618408.UU23_C0001G0083"/>
<keyword evidence="1" id="KW-0812">Transmembrane</keyword>
<accession>A0A0G0TMQ3</accession>
<dbReference type="AlphaFoldDB" id="A0A0G0TMQ3"/>
<evidence type="ECO:0000256" key="1">
    <source>
        <dbReference type="SAM" id="Phobius"/>
    </source>
</evidence>
<organism evidence="2 3">
    <name type="scientific">Candidatus Curtissbacteria bacterium GW2011_GWA1_40_9</name>
    <dbReference type="NCBI Taxonomy" id="1618408"/>
    <lineage>
        <taxon>Bacteria</taxon>
        <taxon>Candidatus Curtissiibacteriota</taxon>
    </lineage>
</organism>
<dbReference type="EMBL" id="LBZV01000001">
    <property type="protein sequence ID" value="KKR78319.1"/>
    <property type="molecule type" value="Genomic_DNA"/>
</dbReference>
<comment type="caution">
    <text evidence="2">The sequence shown here is derived from an EMBL/GenBank/DDBJ whole genome shotgun (WGS) entry which is preliminary data.</text>
</comment>
<keyword evidence="1" id="KW-1133">Transmembrane helix</keyword>
<feature type="transmembrane region" description="Helical" evidence="1">
    <location>
        <begin position="6"/>
        <end position="29"/>
    </location>
</feature>
<sequence>MKRGAGAILFILISLIVLAILFATTKLIIPNQKSYEVKQKTAKDAQDAINKIQQRSIENQSIEP</sequence>
<gene>
    <name evidence="2" type="ORF">UU23_C0001G0083</name>
</gene>